<feature type="domain" description="ABC transmembrane type-1" evidence="13">
    <location>
        <begin position="583"/>
        <end position="867"/>
    </location>
</feature>
<dbReference type="InterPro" id="IPR018247">
    <property type="entry name" value="EF_Hand_1_Ca_BS"/>
</dbReference>
<dbReference type="InterPro" id="IPR039421">
    <property type="entry name" value="Type_1_exporter"/>
</dbReference>
<protein>
    <recommendedName>
        <fullName evidence="16">Calmodulin</fullName>
    </recommendedName>
</protein>
<dbReference type="InterPro" id="IPR027417">
    <property type="entry name" value="P-loop_NTPase"/>
</dbReference>
<feature type="compositionally biased region" description="Basic and acidic residues" evidence="9">
    <location>
        <begin position="1150"/>
        <end position="1159"/>
    </location>
</feature>
<feature type="transmembrane region" description="Helical" evidence="10">
    <location>
        <begin position="65"/>
        <end position="90"/>
    </location>
</feature>
<dbReference type="Pfam" id="PF00664">
    <property type="entry name" value="ABC_membrane"/>
    <property type="match status" value="2"/>
</dbReference>
<organism evidence="14 15">
    <name type="scientific">Durusdinium trenchii</name>
    <dbReference type="NCBI Taxonomy" id="1381693"/>
    <lineage>
        <taxon>Eukaryota</taxon>
        <taxon>Sar</taxon>
        <taxon>Alveolata</taxon>
        <taxon>Dinophyceae</taxon>
        <taxon>Suessiales</taxon>
        <taxon>Symbiodiniaceae</taxon>
        <taxon>Durusdinium</taxon>
    </lineage>
</organism>
<feature type="transmembrane region" description="Helical" evidence="10">
    <location>
        <begin position="702"/>
        <end position="720"/>
    </location>
</feature>
<feature type="domain" description="ABC transporter" evidence="12">
    <location>
        <begin position="266"/>
        <end position="505"/>
    </location>
</feature>
<evidence type="ECO:0000259" key="11">
    <source>
        <dbReference type="PROSITE" id="PS50222"/>
    </source>
</evidence>
<dbReference type="CDD" id="cd18578">
    <property type="entry name" value="ABC_6TM_Pgp_ABCB1_D2_like"/>
    <property type="match status" value="1"/>
</dbReference>
<dbReference type="SUPFAM" id="SSF90123">
    <property type="entry name" value="ABC transporter transmembrane region"/>
    <property type="match status" value="2"/>
</dbReference>
<evidence type="ECO:0000256" key="4">
    <source>
        <dbReference type="ARBA" id="ARBA00022741"/>
    </source>
</evidence>
<gene>
    <name evidence="14" type="ORF">CCMP2556_LOCUS3036</name>
</gene>
<feature type="region of interest" description="Disordered" evidence="9">
    <location>
        <begin position="1150"/>
        <end position="1172"/>
    </location>
</feature>
<evidence type="ECO:0000259" key="13">
    <source>
        <dbReference type="PROSITE" id="PS50929"/>
    </source>
</evidence>
<evidence type="ECO:0000256" key="2">
    <source>
        <dbReference type="ARBA" id="ARBA00007577"/>
    </source>
</evidence>
<evidence type="ECO:0000256" key="3">
    <source>
        <dbReference type="ARBA" id="ARBA00022692"/>
    </source>
</evidence>
<dbReference type="Proteomes" id="UP001642484">
    <property type="component" value="Unassembled WGS sequence"/>
</dbReference>
<dbReference type="InterPro" id="IPR011527">
    <property type="entry name" value="ABC1_TM_dom"/>
</dbReference>
<evidence type="ECO:0000256" key="6">
    <source>
        <dbReference type="ARBA" id="ARBA00022840"/>
    </source>
</evidence>
<dbReference type="PANTHER" id="PTHR43394">
    <property type="entry name" value="ATP-DEPENDENT PERMEASE MDL1, MITOCHONDRIAL"/>
    <property type="match status" value="1"/>
</dbReference>
<dbReference type="SUPFAM" id="SSF52540">
    <property type="entry name" value="P-loop containing nucleoside triphosphate hydrolases"/>
    <property type="match status" value="2"/>
</dbReference>
<evidence type="ECO:0000256" key="8">
    <source>
        <dbReference type="ARBA" id="ARBA00023136"/>
    </source>
</evidence>
<comment type="subcellular location">
    <subcellularLocation>
        <location evidence="1">Membrane</location>
        <topology evidence="1">Multi-pass membrane protein</topology>
    </subcellularLocation>
</comment>
<dbReference type="InterPro" id="IPR017871">
    <property type="entry name" value="ABC_transporter-like_CS"/>
</dbReference>
<evidence type="ECO:0000256" key="9">
    <source>
        <dbReference type="SAM" id="MobiDB-lite"/>
    </source>
</evidence>
<evidence type="ECO:0000313" key="15">
    <source>
        <dbReference type="Proteomes" id="UP001642484"/>
    </source>
</evidence>
<dbReference type="CDD" id="cd03249">
    <property type="entry name" value="ABC_MTABC3_MDL1_MDL2"/>
    <property type="match status" value="1"/>
</dbReference>
<evidence type="ECO:0000256" key="7">
    <source>
        <dbReference type="ARBA" id="ARBA00022989"/>
    </source>
</evidence>
<feature type="domain" description="ABC transporter" evidence="12">
    <location>
        <begin position="903"/>
        <end position="1145"/>
    </location>
</feature>
<keyword evidence="3 10" id="KW-0812">Transmembrane</keyword>
<feature type="region of interest" description="Disordered" evidence="9">
    <location>
        <begin position="529"/>
        <end position="555"/>
    </location>
</feature>
<dbReference type="Pfam" id="PF00005">
    <property type="entry name" value="ABC_tran"/>
    <property type="match status" value="2"/>
</dbReference>
<dbReference type="InterPro" id="IPR003439">
    <property type="entry name" value="ABC_transporter-like_ATP-bd"/>
</dbReference>
<proteinExistence type="inferred from homology"/>
<evidence type="ECO:0000256" key="1">
    <source>
        <dbReference type="ARBA" id="ARBA00004141"/>
    </source>
</evidence>
<feature type="transmembrane region" description="Helical" evidence="10">
    <location>
        <begin position="577"/>
        <end position="602"/>
    </location>
</feature>
<evidence type="ECO:0008006" key="16">
    <source>
        <dbReference type="Google" id="ProtNLM"/>
    </source>
</evidence>
<accession>A0ABP0HT65</accession>
<comment type="caution">
    <text evidence="14">The sequence shown here is derived from an EMBL/GenBank/DDBJ whole genome shotgun (WGS) entry which is preliminary data.</text>
</comment>
<evidence type="ECO:0000256" key="10">
    <source>
        <dbReference type="SAM" id="Phobius"/>
    </source>
</evidence>
<dbReference type="SUPFAM" id="SSF51197">
    <property type="entry name" value="Clavaminate synthase-like"/>
    <property type="match status" value="1"/>
</dbReference>
<dbReference type="EMBL" id="CAXAMN010001148">
    <property type="protein sequence ID" value="CAK8992867.1"/>
    <property type="molecule type" value="Genomic_DNA"/>
</dbReference>
<dbReference type="PROSITE" id="PS50893">
    <property type="entry name" value="ABC_TRANSPORTER_2"/>
    <property type="match status" value="2"/>
</dbReference>
<evidence type="ECO:0000259" key="12">
    <source>
        <dbReference type="PROSITE" id="PS50893"/>
    </source>
</evidence>
<name>A0ABP0HT65_9DINO</name>
<dbReference type="InterPro" id="IPR011992">
    <property type="entry name" value="EF-hand-dom_pair"/>
</dbReference>
<feature type="transmembrane region" description="Helical" evidence="10">
    <location>
        <begin position="203"/>
        <end position="222"/>
    </location>
</feature>
<feature type="domain" description="ABC transmembrane type-1" evidence="13">
    <location>
        <begin position="1"/>
        <end position="231"/>
    </location>
</feature>
<comment type="similarity">
    <text evidence="2">Belongs to the ABC transporter superfamily. ABCB family. Multidrug resistance exporter (TC 3.A.1.201) subfamily.</text>
</comment>
<dbReference type="InterPro" id="IPR003593">
    <property type="entry name" value="AAA+_ATPase"/>
</dbReference>
<feature type="compositionally biased region" description="Polar residues" evidence="9">
    <location>
        <begin position="1162"/>
        <end position="1172"/>
    </location>
</feature>
<evidence type="ECO:0000256" key="5">
    <source>
        <dbReference type="ARBA" id="ARBA00022837"/>
    </source>
</evidence>
<reference evidence="14 15" key="1">
    <citation type="submission" date="2024-02" db="EMBL/GenBank/DDBJ databases">
        <authorList>
            <person name="Chen Y."/>
            <person name="Shah S."/>
            <person name="Dougan E. K."/>
            <person name="Thang M."/>
            <person name="Chan C."/>
        </authorList>
    </citation>
    <scope>NUCLEOTIDE SEQUENCE [LARGE SCALE GENOMIC DNA]</scope>
</reference>
<keyword evidence="7 10" id="KW-1133">Transmembrane helix</keyword>
<keyword evidence="15" id="KW-1185">Reference proteome</keyword>
<dbReference type="PROSITE" id="PS00211">
    <property type="entry name" value="ABC_TRANSPORTER_1"/>
    <property type="match status" value="2"/>
</dbReference>
<dbReference type="PROSITE" id="PS50222">
    <property type="entry name" value="EF_HAND_2"/>
    <property type="match status" value="1"/>
</dbReference>
<dbReference type="InterPro" id="IPR002048">
    <property type="entry name" value="EF_hand_dom"/>
</dbReference>
<keyword evidence="4" id="KW-0547">Nucleotide-binding</keyword>
<dbReference type="Gene3D" id="3.40.50.300">
    <property type="entry name" value="P-loop containing nucleotide triphosphate hydrolases"/>
    <property type="match status" value="2"/>
</dbReference>
<dbReference type="SUPFAM" id="SSF47473">
    <property type="entry name" value="EF-hand"/>
    <property type="match status" value="1"/>
</dbReference>
<dbReference type="PROSITE" id="PS00018">
    <property type="entry name" value="EF_HAND_1"/>
    <property type="match status" value="1"/>
</dbReference>
<feature type="transmembrane region" description="Helical" evidence="10">
    <location>
        <begin position="726"/>
        <end position="749"/>
    </location>
</feature>
<dbReference type="SMART" id="SM00054">
    <property type="entry name" value="EFh"/>
    <property type="match status" value="1"/>
</dbReference>
<sequence length="2476" mass="273103">MFKIFSERQARKFRIQYFDLVLHQDVSWFDLKEIAALPAEINDDLEKIQDAFGDKFGNGVMSGSAFIGGFACAFGLGWLVALVMCAMLPFMGVGAAIMGKAVQEIQMESQSWYAKAAAVVEECLFAMRTVVAFGGEFRELKKFGEALVHTRRGGVRNGFKIGAGMGYTMMVVFFGYALAFWFGMTLRYNGALNPSTGKEWQPGNIMAIFFCVFIGSFMVGNLDPSIKAMQAARMAAGRFFKVKENKPAIQCYGADGRQEISSIEKFEFQSVHFNYPARPEVKILNGLSLTVQRGQKVAVVGESGSGKSTVMALMERFYDPASGVVMVNGHDMKTFKISSLRRCIGYVGQEPVLFASSIKHNIMQGNPDASKEDFIQACADAQLNFVDTLPEKYNTFVGAGGGQLSGGQKQRIAIARALLKKASFLFLDEATSALDNTSEKMIQQTIDSISSKSESGLGIVSIAHRLSTVRNADLIYVLSQGSLVEKGNHASLMDKKGTYYALVAAQESSEKMEENDQPGLPHEHTSAILQRRDSEHSAESETARVQREKKEEEERAKKIEEYKVPMSRLLSYNRPEWPFFVPAVLGALLDGAAMPVCTVALVGSMDAFFKPDKEEMKAELELMAIIFVIIGVSCLIGSTISHGCFSILGEAMTQRLRVAILTSMFRQEVGYHDNPENTPGMLSKALELWAFRVATLCKSIQAKAAAMSSLVVGLVLAFAYCWQMSLVMLGSIPVMILANAIQMMVLLGASKNENTNLKNAQQIVTDSVMNARTVQAMGVEKSLVAMYVGWVDKSVHGMCRRNFLAGLGFGVASGIMFFIMAGGFYIASILIRDGTADFRGVMMAFMGIFYAGMGAGQAAVMVGDATKAKVACHDMFKLMDRVSLIEGLEPRGDSPPGLDAGTIEFQDVKFFYPFRPDIQVLKGITFKITAGQSVGLVGPSGGGKSTVMSLLQRFYDPVEGTVYIGSGKMPLSSLNIRWWRKQIGFVGQEPILFNTTVKNNIMYGLDDDDKPPTKEYIEQCEQMCNLAFLHKNGNRGLETEVGPRGSRLSGGQKQRVAICRALIRNPAVMLLDEATSALDTQSEAIVQTALEAALKGRTSFAIAHRLSTIQGCDVILVNADGRVVEKGNHEELMALKGVYHKLQMQREKCRSRSRSRAEFRGSPTSGGWRTSDLNTEVGVGVGRCEERAAEVQQKHLVDSLSSSSRFDGRLWRLLSSSSSAQVPEGGRAVKVALRSGLCRSRPLDGRPLGRAPTAEQFPLVGQVSMPTDPDGEQQMVSAQGLLLLPAPGLGLRSLEEIAPGQVGDLGTRCDSVSEVLAFSGAQSCVRSKYDCNQGARNWYRSWSGDRKAWCCQNMGRGCMLYRCEGSAFDWSMRKKAWCCHNAYRGCNLAAAVSKPCDHLCLLKGESGTCKMHIHWAAEGRAPGDCTDAHQWVLAHCVSCAGVRANHWPEPGFGPVAMLRLAASEFAGFSTSLSELYWTWRRLDAFMLRPAKRNRPAHAEQRRRHRPWEESASHLAPGFDLRQECVHRERRARKRRTLARNPRQFVSRPRGTRRGKTSRVGGYGRAQRAGAAACAASCAQDFPDATELIEELFERWDRDGSGELSLEEFREGLQRDGAFLKSRARTSVRDILLEPVAGLLSRTWEGASAHAAALTGAVWDATMQRVACVGDGCRVAWRDGTRLVRSAPTAVGQASYRCMLEMSSVQTVYLEAELLEGDAKEHLCSSGPISLRDEDWVCLSTTETASGDLFKLMSCMRDSPGWTFCFDVKERPDGTAILTHVRVVRTTSVTQRPRPAEECTRGHAADGPLHRLPEVLDCTEPEVEGSQHPAHRNLLRLYHQPTEEMLKAEFWEGLVQHQLKIGVDPMALPMQCPTPAVPKAHLQEMGYCRLPMSFSGMQDIVLAMERFQHLGFPPVFVFMFDEPWRMLRELFPLVATLLEKEEKDVQVSLSVFAWALRPSSADDAERDGRDAFAGDAFGQAHRDKSYRECHTAEGRLGMLTTWIPLVPVTEEDGCMHVVPSNGDEAEELPCRAGGEALMCQAGEVLIWKANLIHWGARATAFVTEEVPAFGALATVPATELPRDVGTRLRVILKSLLQYKSWYPDFRGFDFLAGEKKTRTRTQCSDADTVVIARPVVYNLFSRQLAVFVPNFWDSTKIEADIFLQRSFWLRNLTISPAAASLLTALAPPGLNFTRVFISDAKVSWNNLMALDSSPIVVEIDRISAEASELPAGGEEEVEDLIRQWLDVCGGVQPDPFTGRYPLLDAATFRVHHVDLTITSPARYGFLSVSLRGLEVKAVNKDGQQQDLLHMLERSQDWENNAITMSRLVECSQASARYLKSGVGLQDGHFSDYLLEPTPLSLLLQQVKNVSDMRQIFKQRYTVSVPSGRLLLLGPLAGEQTEDLPDVPADPRLCPFDVPTPEWRIQMASRDQFDWIFSAWTLEAVGEDGCSGKHGCWNGSGSVFPTLPGQQLLCYSEA</sequence>
<dbReference type="InterPro" id="IPR036640">
    <property type="entry name" value="ABC1_TM_sf"/>
</dbReference>
<dbReference type="Gene3D" id="1.20.1560.10">
    <property type="entry name" value="ABC transporter type 1, transmembrane domain"/>
    <property type="match status" value="1"/>
</dbReference>
<keyword evidence="8 10" id="KW-0472">Membrane</keyword>
<feature type="domain" description="EF-hand" evidence="11">
    <location>
        <begin position="1583"/>
        <end position="1618"/>
    </location>
</feature>
<dbReference type="PANTHER" id="PTHR43394:SF27">
    <property type="entry name" value="ATP-DEPENDENT TRANSLOCASE ABCB1-LIKE"/>
    <property type="match status" value="1"/>
</dbReference>
<dbReference type="PROSITE" id="PS50929">
    <property type="entry name" value="ABC_TM1F"/>
    <property type="match status" value="2"/>
</dbReference>
<feature type="transmembrane region" description="Helical" evidence="10">
    <location>
        <begin position="622"/>
        <end position="648"/>
    </location>
</feature>
<keyword evidence="5" id="KW-0106">Calcium</keyword>
<dbReference type="Gene3D" id="2.60.120.620">
    <property type="entry name" value="q2cbj1_9rhob like domain"/>
    <property type="match status" value="1"/>
</dbReference>
<keyword evidence="6" id="KW-0067">ATP-binding</keyword>
<dbReference type="Gene3D" id="1.10.238.10">
    <property type="entry name" value="EF-hand"/>
    <property type="match status" value="1"/>
</dbReference>
<feature type="transmembrane region" description="Helical" evidence="10">
    <location>
        <begin position="803"/>
        <end position="827"/>
    </location>
</feature>
<evidence type="ECO:0000313" key="14">
    <source>
        <dbReference type="EMBL" id="CAK8992867.1"/>
    </source>
</evidence>
<dbReference type="SMART" id="SM00382">
    <property type="entry name" value="AAA"/>
    <property type="match status" value="2"/>
</dbReference>
<dbReference type="CDD" id="cd18577">
    <property type="entry name" value="ABC_6TM_Pgp_ABCB1_D1_like"/>
    <property type="match status" value="1"/>
</dbReference>
<feature type="transmembrane region" description="Helical" evidence="10">
    <location>
        <begin position="161"/>
        <end position="183"/>
    </location>
</feature>